<dbReference type="InterPro" id="IPR012132">
    <property type="entry name" value="GMC_OxRdtase"/>
</dbReference>
<dbReference type="SUPFAM" id="SSF54373">
    <property type="entry name" value="FAD-linked reductases, C-terminal domain"/>
    <property type="match status" value="1"/>
</dbReference>
<keyword evidence="3 7" id="KW-0285">Flavoprotein</keyword>
<dbReference type="InterPro" id="IPR036188">
    <property type="entry name" value="FAD/NAD-bd_sf"/>
</dbReference>
<evidence type="ECO:0000256" key="9">
    <source>
        <dbReference type="SAM" id="MobiDB-lite"/>
    </source>
</evidence>
<evidence type="ECO:0000259" key="11">
    <source>
        <dbReference type="PROSITE" id="PS00624"/>
    </source>
</evidence>
<dbReference type="EMBL" id="JAAXKY010000121">
    <property type="protein sequence ID" value="NMH80928.1"/>
    <property type="molecule type" value="Genomic_DNA"/>
</dbReference>
<feature type="domain" description="Glucose-methanol-choline oxidoreductase N-terminal" evidence="11">
    <location>
        <begin position="256"/>
        <end position="270"/>
    </location>
</feature>
<evidence type="ECO:0000256" key="3">
    <source>
        <dbReference type="ARBA" id="ARBA00022630"/>
    </source>
</evidence>
<dbReference type="PIRSF" id="PIRSF000137">
    <property type="entry name" value="Alcohol_oxidase"/>
    <property type="match status" value="1"/>
</dbReference>
<dbReference type="Proteomes" id="UP001296706">
    <property type="component" value="Unassembled WGS sequence"/>
</dbReference>
<dbReference type="RefSeq" id="WP_169398973.1">
    <property type="nucleotide sequence ID" value="NZ_BAAAJH010000011.1"/>
</dbReference>
<feature type="compositionally biased region" description="Pro residues" evidence="9">
    <location>
        <begin position="533"/>
        <end position="548"/>
    </location>
</feature>
<gene>
    <name evidence="12" type="primary">betA</name>
    <name evidence="12" type="ORF">HF577_28030</name>
</gene>
<feature type="compositionally biased region" description="Low complexity" evidence="9">
    <location>
        <begin position="549"/>
        <end position="561"/>
    </location>
</feature>
<evidence type="ECO:0000256" key="1">
    <source>
        <dbReference type="ARBA" id="ARBA00001974"/>
    </source>
</evidence>
<comment type="similarity">
    <text evidence="2 7">Belongs to the GMC oxidoreductase family.</text>
</comment>
<evidence type="ECO:0000256" key="5">
    <source>
        <dbReference type="ARBA" id="ARBA00023002"/>
    </source>
</evidence>
<keyword evidence="13" id="KW-1185">Reference proteome</keyword>
<proteinExistence type="inferred from homology"/>
<dbReference type="InterPro" id="IPR007867">
    <property type="entry name" value="GMC_OxRtase_C"/>
</dbReference>
<sequence>MQAPYDYIIVGAGSAGCVLANRLSADPGIRVLVLEAGRPDYRFDVLIHMPAALPFPMGRSFYDWRHQSEPEPHLRGRRLKVPAGRLLGGSSSMNGMIFQRGNPMDYERWAAEPGMDEWAYANVLPYFRRSEDSLTDTPYRGRGGPITLERGRAANPLFGAFLQATVEAGYPTTEDVNGHRQEGFGRFDRNIRSTRRWSAARAYLHPAMSRPNLEVRTGVNVTRVLFDGTRAVGVEYTDRHGNREQVMGGETVVSGGTIKSPQILQLSGIGDADRLSALGVPVVHHLPGVGENLQDHLEVMVQHSCTQPVSLGPTSSLKNAPSIGFQWLFLRSGPGATNHFEAGGFVRSNSDVAYPNIMFQFLPIASRSYESSPSDRHGYQLHVGPVSSDARGHVRIRSANPAAPPAIRFNFLSTEQDRREWLDSIRIAREILAQPAFEQYDGGEAAPGPAVRTDEQILAWVAEHAVSAMHYAGSCRMGTGGDAVVDPASMRVHGTEGLRVVDASVMPHVTNANTFAPVVMIAEKAADLILGRTPPPPQHEPFYRPEPAPAQTTSAQTTPVA</sequence>
<keyword evidence="4 7" id="KW-0274">FAD</keyword>
<evidence type="ECO:0000256" key="6">
    <source>
        <dbReference type="NCBIfam" id="TIGR01810"/>
    </source>
</evidence>
<dbReference type="PROSITE" id="PS00623">
    <property type="entry name" value="GMC_OXRED_1"/>
    <property type="match status" value="1"/>
</dbReference>
<dbReference type="EC" id="1.1.99.1" evidence="6 8"/>
<evidence type="ECO:0000256" key="4">
    <source>
        <dbReference type="ARBA" id="ARBA00022827"/>
    </source>
</evidence>
<dbReference type="GO" id="GO:0008812">
    <property type="term" value="F:choline dehydrogenase activity"/>
    <property type="evidence" value="ECO:0007669"/>
    <property type="project" value="UniProtKB-EC"/>
</dbReference>
<dbReference type="Gene3D" id="3.50.50.60">
    <property type="entry name" value="FAD/NAD(P)-binding domain"/>
    <property type="match status" value="1"/>
</dbReference>
<evidence type="ECO:0000256" key="2">
    <source>
        <dbReference type="ARBA" id="ARBA00010790"/>
    </source>
</evidence>
<protein>
    <recommendedName>
        <fullName evidence="6 8">Choline dehydrogenase</fullName>
        <ecNumber evidence="6 8">1.1.99.1</ecNumber>
    </recommendedName>
</protein>
<keyword evidence="5 12" id="KW-0560">Oxidoreductase</keyword>
<dbReference type="SUPFAM" id="SSF51905">
    <property type="entry name" value="FAD/NAD(P)-binding domain"/>
    <property type="match status" value="1"/>
</dbReference>
<feature type="region of interest" description="Disordered" evidence="9">
    <location>
        <begin position="531"/>
        <end position="561"/>
    </location>
</feature>
<dbReference type="Gene3D" id="3.30.560.10">
    <property type="entry name" value="Glucose Oxidase, domain 3"/>
    <property type="match status" value="1"/>
</dbReference>
<dbReference type="PANTHER" id="PTHR11552:SF147">
    <property type="entry name" value="CHOLINE DEHYDROGENASE, MITOCHONDRIAL"/>
    <property type="match status" value="1"/>
</dbReference>
<evidence type="ECO:0000313" key="12">
    <source>
        <dbReference type="EMBL" id="NMH80928.1"/>
    </source>
</evidence>
<name>A0ABX1RKQ1_9PSEU</name>
<evidence type="ECO:0000313" key="13">
    <source>
        <dbReference type="Proteomes" id="UP001296706"/>
    </source>
</evidence>
<reference evidence="12 13" key="1">
    <citation type="submission" date="2020-04" db="EMBL/GenBank/DDBJ databases">
        <authorList>
            <person name="Klaysubun C."/>
            <person name="Duangmal K."/>
            <person name="Lipun K."/>
        </authorList>
    </citation>
    <scope>NUCLEOTIDE SEQUENCE [LARGE SCALE GENOMIC DNA]</scope>
    <source>
        <strain evidence="12 13">JCM 11839</strain>
    </source>
</reference>
<organism evidence="12 13">
    <name type="scientific">Pseudonocardia xinjiangensis</name>
    <dbReference type="NCBI Taxonomy" id="75289"/>
    <lineage>
        <taxon>Bacteria</taxon>
        <taxon>Bacillati</taxon>
        <taxon>Actinomycetota</taxon>
        <taxon>Actinomycetes</taxon>
        <taxon>Pseudonocardiales</taxon>
        <taxon>Pseudonocardiaceae</taxon>
        <taxon>Pseudonocardia</taxon>
    </lineage>
</organism>
<feature type="domain" description="Glucose-methanol-choline oxidoreductase N-terminal" evidence="10">
    <location>
        <begin position="84"/>
        <end position="107"/>
    </location>
</feature>
<comment type="cofactor">
    <cofactor evidence="1">
        <name>FAD</name>
        <dbReference type="ChEBI" id="CHEBI:57692"/>
    </cofactor>
</comment>
<comment type="caution">
    <text evidence="12">The sequence shown here is derived from an EMBL/GenBank/DDBJ whole genome shotgun (WGS) entry which is preliminary data.</text>
</comment>
<dbReference type="PROSITE" id="PS00624">
    <property type="entry name" value="GMC_OXRED_2"/>
    <property type="match status" value="1"/>
</dbReference>
<dbReference type="InterPro" id="IPR011533">
    <property type="entry name" value="BetA"/>
</dbReference>
<evidence type="ECO:0000256" key="8">
    <source>
        <dbReference type="RuleBase" id="RU003969"/>
    </source>
</evidence>
<dbReference type="PANTHER" id="PTHR11552">
    <property type="entry name" value="GLUCOSE-METHANOL-CHOLINE GMC OXIDOREDUCTASE"/>
    <property type="match status" value="1"/>
</dbReference>
<dbReference type="NCBIfam" id="NF002550">
    <property type="entry name" value="PRK02106.1"/>
    <property type="match status" value="1"/>
</dbReference>
<dbReference type="Pfam" id="PF00732">
    <property type="entry name" value="GMC_oxred_N"/>
    <property type="match status" value="1"/>
</dbReference>
<dbReference type="NCBIfam" id="TIGR01810">
    <property type="entry name" value="betA"/>
    <property type="match status" value="1"/>
</dbReference>
<evidence type="ECO:0000259" key="10">
    <source>
        <dbReference type="PROSITE" id="PS00623"/>
    </source>
</evidence>
<accession>A0ABX1RKQ1</accession>
<evidence type="ECO:0000256" key="7">
    <source>
        <dbReference type="RuleBase" id="RU003968"/>
    </source>
</evidence>
<comment type="pathway">
    <text evidence="8">Amine and polyamine biosynthesis; betaine biosynthesis via choline pathway; betaine aldehyde from choline (cytochrome c reductase route): step 1/1.</text>
</comment>
<comment type="catalytic activity">
    <reaction evidence="8">
        <text>choline + A = betaine aldehyde + AH2</text>
        <dbReference type="Rhea" id="RHEA:17433"/>
        <dbReference type="ChEBI" id="CHEBI:13193"/>
        <dbReference type="ChEBI" id="CHEBI:15354"/>
        <dbReference type="ChEBI" id="CHEBI:15710"/>
        <dbReference type="ChEBI" id="CHEBI:17499"/>
        <dbReference type="EC" id="1.1.99.1"/>
    </reaction>
</comment>
<dbReference type="InterPro" id="IPR000172">
    <property type="entry name" value="GMC_OxRdtase_N"/>
</dbReference>
<dbReference type="Pfam" id="PF05199">
    <property type="entry name" value="GMC_oxred_C"/>
    <property type="match status" value="1"/>
</dbReference>